<dbReference type="KEGG" id="eke:EK0264_16945"/>
<comment type="pathway">
    <text evidence="5">Cofactor biosynthesis; coenzyme F420 biosynthesis.</text>
</comment>
<evidence type="ECO:0000256" key="2">
    <source>
        <dbReference type="ARBA" id="ARBA00022695"/>
    </source>
</evidence>
<feature type="binding site" evidence="5">
    <location>
        <position position="178"/>
    </location>
    <ligand>
        <name>phosphoenolpyruvate</name>
        <dbReference type="ChEBI" id="CHEBI:58702"/>
    </ligand>
</feature>
<dbReference type="RefSeq" id="WP_159546923.1">
    <property type="nucleotide sequence ID" value="NZ_CP047156.1"/>
</dbReference>
<dbReference type="HAMAP" id="MF_02114">
    <property type="entry name" value="CofC"/>
    <property type="match status" value="1"/>
</dbReference>
<evidence type="ECO:0000256" key="5">
    <source>
        <dbReference type="HAMAP-Rule" id="MF_02114"/>
    </source>
</evidence>
<dbReference type="AlphaFoldDB" id="A0A7L4YSP5"/>
<name>A0A7L4YSP5_9ACTN</name>
<evidence type="ECO:0000256" key="1">
    <source>
        <dbReference type="ARBA" id="ARBA00022679"/>
    </source>
</evidence>
<evidence type="ECO:0000313" key="7">
    <source>
        <dbReference type="Proteomes" id="UP000463857"/>
    </source>
</evidence>
<dbReference type="EMBL" id="CP047156">
    <property type="protein sequence ID" value="QHC01799.1"/>
    <property type="molecule type" value="Genomic_DNA"/>
</dbReference>
<feature type="binding site" evidence="5">
    <location>
        <position position="175"/>
    </location>
    <ligand>
        <name>phosphoenolpyruvate</name>
        <dbReference type="ChEBI" id="CHEBI:58702"/>
    </ligand>
</feature>
<dbReference type="NCBIfam" id="TIGR03552">
    <property type="entry name" value="F420_cofC"/>
    <property type="match status" value="1"/>
</dbReference>
<evidence type="ECO:0000256" key="4">
    <source>
        <dbReference type="ARBA" id="ARBA00023134"/>
    </source>
</evidence>
<protein>
    <recommendedName>
        <fullName evidence="5">Phosphoenolpyruvate guanylyltransferase</fullName>
        <shortName evidence="5">PEP guanylyltransferase</shortName>
        <ecNumber evidence="5">2.7.7.105</ecNumber>
    </recommendedName>
</protein>
<keyword evidence="3 5" id="KW-0547">Nucleotide-binding</keyword>
<keyword evidence="4 5" id="KW-0342">GTP-binding</keyword>
<dbReference type="PANTHER" id="PTHR40392">
    <property type="entry name" value="2-PHOSPHO-L-LACTATE GUANYLYLTRANSFERASE"/>
    <property type="match status" value="1"/>
</dbReference>
<dbReference type="PANTHER" id="PTHR40392:SF1">
    <property type="entry name" value="2-PHOSPHO-L-LACTATE GUANYLYLTRANSFERASE"/>
    <property type="match status" value="1"/>
</dbReference>
<accession>A0A7L4YSP5</accession>
<sequence>MLDTSRVSTPGPAAGRWAVVLPVKRRTAAKTRLATSLGLGQQSAGELAAAFALDTLRAVSAAKLVGHCLVVTDDAEFAAHGREVGAEVVDEQEPMQQAPGFARLNAALLLGAAYAGADRPVAALTGDLPALRGTDLDAALALADGLGSAFVADRHETGTALLTAWRAGDLAPRFGRDSAAAHRAAGAVEIGRELERLRLDVDTADDLAAARALGLGPHTERLLAVSAT</sequence>
<dbReference type="Proteomes" id="UP000463857">
    <property type="component" value="Chromosome"/>
</dbReference>
<evidence type="ECO:0000313" key="6">
    <source>
        <dbReference type="EMBL" id="QHC01799.1"/>
    </source>
</evidence>
<dbReference type="GO" id="GO:0043814">
    <property type="term" value="F:phospholactate guanylyltransferase activity"/>
    <property type="evidence" value="ECO:0007669"/>
    <property type="project" value="InterPro"/>
</dbReference>
<dbReference type="Pfam" id="PF01983">
    <property type="entry name" value="CofC"/>
    <property type="match status" value="1"/>
</dbReference>
<gene>
    <name evidence="6" type="primary">cofC</name>
    <name evidence="5" type="synonym">fbiD</name>
    <name evidence="6" type="ORF">EK0264_16945</name>
</gene>
<keyword evidence="2 5" id="KW-0548">Nucleotidyltransferase</keyword>
<dbReference type="InterPro" id="IPR029044">
    <property type="entry name" value="Nucleotide-diphossugar_trans"/>
</dbReference>
<comment type="catalytic activity">
    <reaction evidence="5">
        <text>phosphoenolpyruvate + GTP + H(+) = enolpyruvoyl-2-diphospho-5'-guanosine + diphosphate</text>
        <dbReference type="Rhea" id="RHEA:30519"/>
        <dbReference type="ChEBI" id="CHEBI:15378"/>
        <dbReference type="ChEBI" id="CHEBI:33019"/>
        <dbReference type="ChEBI" id="CHEBI:37565"/>
        <dbReference type="ChEBI" id="CHEBI:58702"/>
        <dbReference type="ChEBI" id="CHEBI:143701"/>
        <dbReference type="EC" id="2.7.7.105"/>
    </reaction>
</comment>
<dbReference type="GO" id="GO:0005525">
    <property type="term" value="F:GTP binding"/>
    <property type="evidence" value="ECO:0007669"/>
    <property type="project" value="UniProtKB-KW"/>
</dbReference>
<reference evidence="6 7" key="1">
    <citation type="journal article" date="2018" name="Int. J. Syst. Evol. Microbiol.">
        <title>Epidermidibacterium keratini gen. nov., sp. nov., a member of the family Sporichthyaceae, isolated from keratin epidermis.</title>
        <authorList>
            <person name="Lee D.G."/>
            <person name="Trujillo M.E."/>
            <person name="Kang S."/>
            <person name="Nam J.J."/>
            <person name="Kim Y.J."/>
        </authorList>
    </citation>
    <scope>NUCLEOTIDE SEQUENCE [LARGE SCALE GENOMIC DNA]</scope>
    <source>
        <strain evidence="6 7">EPI-7</strain>
    </source>
</reference>
<dbReference type="GO" id="GO:0052645">
    <property type="term" value="P:F420-0 metabolic process"/>
    <property type="evidence" value="ECO:0007669"/>
    <property type="project" value="UniProtKB-UniRule"/>
</dbReference>
<comment type="function">
    <text evidence="5">Guanylyltransferase that catalyzes the activation of phosphoenolpyruvate (PEP) as enolpyruvoyl-2-diphospho-5'-guanosine, via the condensation of PEP with GTP. It is involved in the biosynthesis of coenzyme F420, a hydride carrier cofactor.</text>
</comment>
<dbReference type="InterPro" id="IPR002835">
    <property type="entry name" value="CofC"/>
</dbReference>
<evidence type="ECO:0000256" key="3">
    <source>
        <dbReference type="ARBA" id="ARBA00022741"/>
    </source>
</evidence>
<feature type="binding site" evidence="5">
    <location>
        <position position="159"/>
    </location>
    <ligand>
        <name>phosphoenolpyruvate</name>
        <dbReference type="ChEBI" id="CHEBI:58702"/>
    </ligand>
</feature>
<proteinExistence type="inferred from homology"/>
<comment type="similarity">
    <text evidence="5">Belongs to the CofC family.</text>
</comment>
<dbReference type="EC" id="2.7.7.105" evidence="5"/>
<dbReference type="SUPFAM" id="SSF53448">
    <property type="entry name" value="Nucleotide-diphospho-sugar transferases"/>
    <property type="match status" value="1"/>
</dbReference>
<keyword evidence="7" id="KW-1185">Reference proteome</keyword>
<organism evidence="6 7">
    <name type="scientific">Epidermidibacterium keratini</name>
    <dbReference type="NCBI Taxonomy" id="1891644"/>
    <lineage>
        <taxon>Bacteria</taxon>
        <taxon>Bacillati</taxon>
        <taxon>Actinomycetota</taxon>
        <taxon>Actinomycetes</taxon>
        <taxon>Sporichthyales</taxon>
        <taxon>Sporichthyaceae</taxon>
        <taxon>Epidermidibacterium</taxon>
    </lineage>
</organism>
<keyword evidence="1 5" id="KW-0808">Transferase</keyword>
<dbReference type="FunCoup" id="A0A7L4YSP5">
    <property type="interactions" value="103"/>
</dbReference>
<dbReference type="OrthoDB" id="9151145at2"/>
<dbReference type="InParanoid" id="A0A7L4YSP5"/>
<dbReference type="UniPathway" id="UPA00071"/>
<dbReference type="Gene3D" id="3.90.550.10">
    <property type="entry name" value="Spore Coat Polysaccharide Biosynthesis Protein SpsA, Chain A"/>
    <property type="match status" value="1"/>
</dbReference>